<feature type="chain" id="PRO_5040453350" description="Wall-associated receptor kinase galacturonan-binding domain-containing protein" evidence="1">
    <location>
        <begin position="26"/>
        <end position="303"/>
    </location>
</feature>
<dbReference type="GO" id="GO:0016020">
    <property type="term" value="C:membrane"/>
    <property type="evidence" value="ECO:0007669"/>
    <property type="project" value="UniProtKB-SubCell"/>
</dbReference>
<accession>A0A9Q0FXE1</accession>
<proteinExistence type="predicted"/>
<dbReference type="GO" id="GO:0030247">
    <property type="term" value="F:polysaccharide binding"/>
    <property type="evidence" value="ECO:0007669"/>
    <property type="project" value="InterPro"/>
</dbReference>
<dbReference type="OrthoDB" id="4062651at2759"/>
<keyword evidence="3" id="KW-1185">Reference proteome</keyword>
<evidence type="ECO:0000256" key="1">
    <source>
        <dbReference type="SAM" id="SignalP"/>
    </source>
</evidence>
<name>A0A9Q0FXE1_9ROSI</name>
<dbReference type="Proteomes" id="UP001141552">
    <property type="component" value="Unassembled WGS sequence"/>
</dbReference>
<dbReference type="PANTHER" id="PTHR33491">
    <property type="entry name" value="OSJNBA0016N04.9 PROTEIN"/>
    <property type="match status" value="1"/>
</dbReference>
<reference evidence="2" key="2">
    <citation type="journal article" date="2023" name="Plants (Basel)">
        <title>Annotation of the Turnera subulata (Passifloraceae) Draft Genome Reveals the S-Locus Evolved after the Divergence of Turneroideae from Passifloroideae in a Stepwise Manner.</title>
        <authorList>
            <person name="Henning P.M."/>
            <person name="Roalson E.H."/>
            <person name="Mir W."/>
            <person name="McCubbin A.G."/>
            <person name="Shore J.S."/>
        </authorList>
    </citation>
    <scope>NUCLEOTIDE SEQUENCE</scope>
    <source>
        <strain evidence="2">F60SS</strain>
    </source>
</reference>
<evidence type="ECO:0008006" key="4">
    <source>
        <dbReference type="Google" id="ProtNLM"/>
    </source>
</evidence>
<organism evidence="2 3">
    <name type="scientific">Turnera subulata</name>
    <dbReference type="NCBI Taxonomy" id="218843"/>
    <lineage>
        <taxon>Eukaryota</taxon>
        <taxon>Viridiplantae</taxon>
        <taxon>Streptophyta</taxon>
        <taxon>Embryophyta</taxon>
        <taxon>Tracheophyta</taxon>
        <taxon>Spermatophyta</taxon>
        <taxon>Magnoliopsida</taxon>
        <taxon>eudicotyledons</taxon>
        <taxon>Gunneridae</taxon>
        <taxon>Pentapetalae</taxon>
        <taxon>rosids</taxon>
        <taxon>fabids</taxon>
        <taxon>Malpighiales</taxon>
        <taxon>Passifloraceae</taxon>
        <taxon>Turnera</taxon>
    </lineage>
</organism>
<feature type="signal peptide" evidence="1">
    <location>
        <begin position="1"/>
        <end position="25"/>
    </location>
</feature>
<dbReference type="AlphaFoldDB" id="A0A9Q0FXE1"/>
<evidence type="ECO:0000313" key="3">
    <source>
        <dbReference type="Proteomes" id="UP001141552"/>
    </source>
</evidence>
<gene>
    <name evidence="2" type="ORF">Tsubulata_017804</name>
</gene>
<sequence>MAIGIITGLLVGLLAVLFVQQEVLSTEAAEGLVAMPGCNSSCGSLSRIPYPFGVKEGCYLNRQFLITCNYSYDPPRAFLMNSKTVEVLNISIAGDLNVNGLVARDCYGSYSNMSNGWAFLDLVSKFTISESRNKFTVLGCDSYGYLDGYLLNTRSGQRNGYTSGCSTVCDYNASVDANSCTGSGCCQVAIPPGLVFTNTSALSFKKHRDVLGFNPCTYAFIVEDGRFDYNFSYLKNMPKRMPIVLEWAIQDSTKTWSSSSTICKGKATSFPAKNNLGYRCQCNDGYQGNPYLDGGCQGVLDSS</sequence>
<comment type="caution">
    <text evidence="2">The sequence shown here is derived from an EMBL/GenBank/DDBJ whole genome shotgun (WGS) entry which is preliminary data.</text>
</comment>
<reference evidence="2" key="1">
    <citation type="submission" date="2022-02" db="EMBL/GenBank/DDBJ databases">
        <authorList>
            <person name="Henning P.M."/>
            <person name="McCubbin A.G."/>
            <person name="Shore J.S."/>
        </authorList>
    </citation>
    <scope>NUCLEOTIDE SEQUENCE</scope>
    <source>
        <strain evidence="2">F60SS</strain>
        <tissue evidence="2">Leaves</tissue>
    </source>
</reference>
<evidence type="ECO:0000313" key="2">
    <source>
        <dbReference type="EMBL" id="KAJ4839455.1"/>
    </source>
</evidence>
<keyword evidence="1" id="KW-0732">Signal</keyword>
<protein>
    <recommendedName>
        <fullName evidence="4">Wall-associated receptor kinase galacturonan-binding domain-containing protein</fullName>
    </recommendedName>
</protein>
<dbReference type="EMBL" id="JAKUCV010003313">
    <property type="protein sequence ID" value="KAJ4839455.1"/>
    <property type="molecule type" value="Genomic_DNA"/>
</dbReference>